<evidence type="ECO:0000313" key="2">
    <source>
        <dbReference type="Proteomes" id="UP001058553"/>
    </source>
</evidence>
<accession>A0ABY5X3L3</accession>
<proteinExistence type="predicted"/>
<dbReference type="Proteomes" id="UP001058553">
    <property type="component" value="Chromosome"/>
</dbReference>
<organism evidence="1 2">
    <name type="scientific">Erwinia pyrifoliae</name>
    <dbReference type="NCBI Taxonomy" id="79967"/>
    <lineage>
        <taxon>Bacteria</taxon>
        <taxon>Pseudomonadati</taxon>
        <taxon>Pseudomonadota</taxon>
        <taxon>Gammaproteobacteria</taxon>
        <taxon>Enterobacterales</taxon>
        <taxon>Erwiniaceae</taxon>
        <taxon>Erwinia</taxon>
    </lineage>
</organism>
<dbReference type="RefSeq" id="WP_259825643.1">
    <property type="nucleotide sequence ID" value="NZ_CP103445.1"/>
</dbReference>
<protein>
    <submittedName>
        <fullName evidence="1">Uncharacterized protein</fullName>
    </submittedName>
</protein>
<name>A0ABY5X3L3_ERWPY</name>
<evidence type="ECO:0000313" key="1">
    <source>
        <dbReference type="EMBL" id="UWS31908.1"/>
    </source>
</evidence>
<keyword evidence="2" id="KW-1185">Reference proteome</keyword>
<reference evidence="1" key="1">
    <citation type="submission" date="2022-07" db="EMBL/GenBank/DDBJ databases">
        <title>Genetic diversity of Erwinia pyrifoliae.</title>
        <authorList>
            <person name="Park D.S."/>
            <person name="Ham H."/>
        </authorList>
    </citation>
    <scope>NUCLEOTIDE SEQUENCE</scope>
    <source>
        <strain evidence="1">CP201486</strain>
    </source>
</reference>
<dbReference type="EMBL" id="CP103445">
    <property type="protein sequence ID" value="UWS31908.1"/>
    <property type="molecule type" value="Genomic_DNA"/>
</dbReference>
<sequence length="121" mass="14080">MISPESINNELQSFNEATYDTSLLSFEQIVLAQMTNAKPNSNLDIFLSSIRELCPDMDLSTHSLKKELSNINIALHEKSERYEHQIQMLDNYVNQLTARDMMIQMMIYKMLTPDIEESEFL</sequence>
<gene>
    <name evidence="1" type="ORF">NYP84_09450</name>
</gene>